<dbReference type="InterPro" id="IPR013719">
    <property type="entry name" value="RTT106/SPT16-like_middle_dom"/>
</dbReference>
<feature type="compositionally biased region" description="Acidic residues" evidence="4">
    <location>
        <begin position="411"/>
        <end position="460"/>
    </location>
</feature>
<dbReference type="AlphaFoldDB" id="A0A0D1YET9"/>
<comment type="subunit">
    <text evidence="3">Interacts with histones H3 and H4.</text>
</comment>
<keyword evidence="7" id="KW-1185">Reference proteome</keyword>
<dbReference type="InParanoid" id="A0A0D1YET9"/>
<dbReference type="HOGENOM" id="CLU_033828_0_0_1"/>
<feature type="domain" description="Histone chaperone RTT106/FACT complex subunit SPT16-like middle" evidence="5">
    <location>
        <begin position="256"/>
        <end position="353"/>
    </location>
</feature>
<evidence type="ECO:0000259" key="5">
    <source>
        <dbReference type="SMART" id="SM01287"/>
    </source>
</evidence>
<feature type="compositionally biased region" description="Basic and acidic residues" evidence="4">
    <location>
        <begin position="388"/>
        <end position="406"/>
    </location>
</feature>
<dbReference type="InterPro" id="IPR050454">
    <property type="entry name" value="RTT106/SSRP1_HistChap/FACT"/>
</dbReference>
<sequence>MSFTAFNAPPPKALPKVVKAEPVVVREPKRIPEFEAAFAERPDLFQRLQFLAATDERLILDLSNYIVSLKQQLQASSTQPSDAQHLSKKRRLEDGGAANGSTADWANRSRTAVYTAGDVSFSIPQRKKLRLEWTDAPHGGIRAANVAGEFEFGVSWQDIDQVFALPVPEKAKKQHNFIIFPTGGNGLLPPTQGAPEPIVWMTLEPGPKDTDALQEPEHTVSLLNAQLSRLGKEVILPSSDEFESAIPDVMRKGEPAYHVKAHRGSKDGFLFFLSQGILFAFKKPLLFLPFSSIRSVSYTSVLQRTFNLNISVEFALPGESSKEEEIEFSMLDQADFAGIDGYVKRHHLHDASLAANRKAKVYDVNKPRGPKGSTVTSDSVVTSSGRDNSGRSSEHGEANEMSELQKAEQQLQDEEDEMEEDYVDESEEGGSSEDEDYGEDAIADADESDEEEDENREGEE</sequence>
<dbReference type="Gene3D" id="2.30.29.30">
    <property type="entry name" value="Pleckstrin-homology domain (PH domain)/Phosphotyrosine-binding domain (PTB)"/>
    <property type="match status" value="1"/>
</dbReference>
<accession>A0A0D1YET9</accession>
<dbReference type="PANTHER" id="PTHR45849">
    <property type="entry name" value="FACT COMPLEX SUBUNIT SSRP1"/>
    <property type="match status" value="1"/>
</dbReference>
<dbReference type="GeneID" id="27316995"/>
<organism evidence="6 7">
    <name type="scientific">Verruconis gallopava</name>
    <dbReference type="NCBI Taxonomy" id="253628"/>
    <lineage>
        <taxon>Eukaryota</taxon>
        <taxon>Fungi</taxon>
        <taxon>Dikarya</taxon>
        <taxon>Ascomycota</taxon>
        <taxon>Pezizomycotina</taxon>
        <taxon>Dothideomycetes</taxon>
        <taxon>Pleosporomycetidae</taxon>
        <taxon>Venturiales</taxon>
        <taxon>Sympoventuriaceae</taxon>
        <taxon>Verruconis</taxon>
    </lineage>
</organism>
<dbReference type="Proteomes" id="UP000053259">
    <property type="component" value="Unassembled WGS sequence"/>
</dbReference>
<dbReference type="RefSeq" id="XP_016209121.1">
    <property type="nucleotide sequence ID" value="XM_016363010.1"/>
</dbReference>
<dbReference type="GO" id="GO:0042393">
    <property type="term" value="F:histone binding"/>
    <property type="evidence" value="ECO:0007669"/>
    <property type="project" value="TreeGrafter"/>
</dbReference>
<evidence type="ECO:0000256" key="4">
    <source>
        <dbReference type="SAM" id="MobiDB-lite"/>
    </source>
</evidence>
<evidence type="ECO:0000256" key="1">
    <source>
        <dbReference type="ARBA" id="ARBA00006159"/>
    </source>
</evidence>
<dbReference type="FunCoup" id="A0A0D1YET9">
    <property type="interactions" value="109"/>
</dbReference>
<proteinExistence type="inferred from homology"/>
<dbReference type="GO" id="GO:0031491">
    <property type="term" value="F:nucleosome binding"/>
    <property type="evidence" value="ECO:0007669"/>
    <property type="project" value="TreeGrafter"/>
</dbReference>
<evidence type="ECO:0000313" key="7">
    <source>
        <dbReference type="Proteomes" id="UP000053259"/>
    </source>
</evidence>
<reference evidence="6 7" key="1">
    <citation type="submission" date="2015-01" db="EMBL/GenBank/DDBJ databases">
        <title>The Genome Sequence of Ochroconis gallopava CBS43764.</title>
        <authorList>
            <consortium name="The Broad Institute Genomics Platform"/>
            <person name="Cuomo C."/>
            <person name="de Hoog S."/>
            <person name="Gorbushina A."/>
            <person name="Stielow B."/>
            <person name="Teixiera M."/>
            <person name="Abouelleil A."/>
            <person name="Chapman S.B."/>
            <person name="Priest M."/>
            <person name="Young S.K."/>
            <person name="Wortman J."/>
            <person name="Nusbaum C."/>
            <person name="Birren B."/>
        </authorList>
    </citation>
    <scope>NUCLEOTIDE SEQUENCE [LARGE SCALE GENOMIC DNA]</scope>
    <source>
        <strain evidence="6 7">CBS 43764</strain>
    </source>
</reference>
<dbReference type="InterPro" id="IPR011993">
    <property type="entry name" value="PH-like_dom_sf"/>
</dbReference>
<dbReference type="PANTHER" id="PTHR45849:SF3">
    <property type="entry name" value="HISTONE CHAPERONE RTT106"/>
    <property type="match status" value="1"/>
</dbReference>
<dbReference type="OrthoDB" id="75754at2759"/>
<protein>
    <recommendedName>
        <fullName evidence="5">Histone chaperone RTT106/FACT complex subunit SPT16-like middle domain-containing protein</fullName>
    </recommendedName>
</protein>
<evidence type="ECO:0000256" key="2">
    <source>
        <dbReference type="ARBA" id="ARBA00037550"/>
    </source>
</evidence>
<dbReference type="SUPFAM" id="SSF50729">
    <property type="entry name" value="PH domain-like"/>
    <property type="match status" value="1"/>
</dbReference>
<evidence type="ECO:0000313" key="6">
    <source>
        <dbReference type="EMBL" id="KIV99251.1"/>
    </source>
</evidence>
<gene>
    <name evidence="6" type="ORF">PV09_09022</name>
</gene>
<comment type="similarity">
    <text evidence="1">Belongs to the RTT106 family.</text>
</comment>
<name>A0A0D1YET9_9PEZI</name>
<dbReference type="STRING" id="253628.A0A0D1YET9"/>
<comment type="function">
    <text evidence="2">Histones H3 and H4 chaperone involved in the nucleosome formation and heterochromatin silencing. Required for the deposition of H3K56ac-carrying H3-H4 complex onto newly-replicated DNA. Plays a role in the transcriptional regulation of the cell-cycle dependent histone genes by creating a repressive structure at the core histone gene promoter.</text>
</comment>
<dbReference type="EMBL" id="KN847580">
    <property type="protein sequence ID" value="KIV99251.1"/>
    <property type="molecule type" value="Genomic_DNA"/>
</dbReference>
<dbReference type="Pfam" id="PF08512">
    <property type="entry name" value="Rttp106-like_middle"/>
    <property type="match status" value="1"/>
</dbReference>
<evidence type="ECO:0000256" key="3">
    <source>
        <dbReference type="ARBA" id="ARBA00038654"/>
    </source>
</evidence>
<feature type="region of interest" description="Disordered" evidence="4">
    <location>
        <begin position="77"/>
        <end position="103"/>
    </location>
</feature>
<dbReference type="SMART" id="SM01287">
    <property type="entry name" value="Rtt106"/>
    <property type="match status" value="1"/>
</dbReference>
<dbReference type="VEuPathDB" id="FungiDB:PV09_09022"/>
<feature type="compositionally biased region" description="Low complexity" evidence="4">
    <location>
        <begin position="373"/>
        <end position="384"/>
    </location>
</feature>
<feature type="region of interest" description="Disordered" evidence="4">
    <location>
        <begin position="362"/>
        <end position="460"/>
    </location>
</feature>